<sequence length="412" mass="47099">MTSVKNSLAVYLIVCTILLIRSYAGGITAAGNETWYPVPLIGYVRSELALLSSVIGSIPFLIVVLGWTHVGIITLAGFTVWIPQLLMPGPIPMPTQAYYCFGIIFTFLTTTVIPFWRKPQAAAIIFVAIAIIMPNLPDVAKPLFSSVPIEDIPYYVINMQPDIIEEVGAAALESGPLLDFVWKNRNDWVKVSHGRALGYFVFGKNFNHDQDQKNRPWYSIRAGFRLSRFRETWGESDYRLRFPEKRAEVSKMFRERFGDSLANIYARVLDIDPEIIVLGDMGALAKMENMGFPAVKIVFPSLFWHWFNNPHTDSYLYRMDEIDGNKCDRARQRTFLIPLTEPPGAGLYYWFKNGTRVDVDYRVGNVYSFEVSVLHAIRPFPYFEWSRGHMMDSRITIQAFGIPCGDKWYITH</sequence>
<name>A0A1E7ESI7_9STRA</name>
<keyword evidence="1" id="KW-0812">Transmembrane</keyword>
<dbReference type="Proteomes" id="UP000095751">
    <property type="component" value="Unassembled WGS sequence"/>
</dbReference>
<keyword evidence="3" id="KW-1185">Reference proteome</keyword>
<reference evidence="2 3" key="1">
    <citation type="submission" date="2016-09" db="EMBL/GenBank/DDBJ databases">
        <title>Extensive genetic diversity and differential bi-allelic expression allows diatom success in the polar Southern Ocean.</title>
        <authorList>
            <consortium name="DOE Joint Genome Institute"/>
            <person name="Mock T."/>
            <person name="Otillar R.P."/>
            <person name="Strauss J."/>
            <person name="Dupont C."/>
            <person name="Frickenhaus S."/>
            <person name="Maumus F."/>
            <person name="Mcmullan M."/>
            <person name="Sanges R."/>
            <person name="Schmutz J."/>
            <person name="Toseland A."/>
            <person name="Valas R."/>
            <person name="Veluchamy A."/>
            <person name="Ward B.J."/>
            <person name="Allen A."/>
            <person name="Barry K."/>
            <person name="Falciatore A."/>
            <person name="Ferrante M."/>
            <person name="Fortunato A.E."/>
            <person name="Gloeckner G."/>
            <person name="Gruber A."/>
            <person name="Hipkin R."/>
            <person name="Janech M."/>
            <person name="Kroth P."/>
            <person name="Leese F."/>
            <person name="Lindquist E."/>
            <person name="Lyon B.R."/>
            <person name="Martin J."/>
            <person name="Mayer C."/>
            <person name="Parker M."/>
            <person name="Quesneville H."/>
            <person name="Raymond J."/>
            <person name="Uhlig C."/>
            <person name="Valentin K.U."/>
            <person name="Worden A.Z."/>
            <person name="Armbrust E.V."/>
            <person name="Bowler C."/>
            <person name="Green B."/>
            <person name="Moulton V."/>
            <person name="Van Oosterhout C."/>
            <person name="Grigoriev I."/>
        </authorList>
    </citation>
    <scope>NUCLEOTIDE SEQUENCE [LARGE SCALE GENOMIC DNA]</scope>
    <source>
        <strain evidence="2 3">CCMP1102</strain>
    </source>
</reference>
<dbReference type="AlphaFoldDB" id="A0A1E7ESI7"/>
<feature type="transmembrane region" description="Helical" evidence="1">
    <location>
        <begin position="97"/>
        <end position="116"/>
    </location>
</feature>
<evidence type="ECO:0000313" key="3">
    <source>
        <dbReference type="Proteomes" id="UP000095751"/>
    </source>
</evidence>
<keyword evidence="1" id="KW-1133">Transmembrane helix</keyword>
<dbReference type="EMBL" id="KV784378">
    <property type="protein sequence ID" value="OEU08815.1"/>
    <property type="molecule type" value="Genomic_DNA"/>
</dbReference>
<dbReference type="InParanoid" id="A0A1E7ESI7"/>
<evidence type="ECO:0000313" key="2">
    <source>
        <dbReference type="EMBL" id="OEU08815.1"/>
    </source>
</evidence>
<accession>A0A1E7ESI7</accession>
<organism evidence="2 3">
    <name type="scientific">Fragilariopsis cylindrus CCMP1102</name>
    <dbReference type="NCBI Taxonomy" id="635003"/>
    <lineage>
        <taxon>Eukaryota</taxon>
        <taxon>Sar</taxon>
        <taxon>Stramenopiles</taxon>
        <taxon>Ochrophyta</taxon>
        <taxon>Bacillariophyta</taxon>
        <taxon>Bacillariophyceae</taxon>
        <taxon>Bacillariophycidae</taxon>
        <taxon>Bacillariales</taxon>
        <taxon>Bacillariaceae</taxon>
        <taxon>Fragilariopsis</taxon>
    </lineage>
</organism>
<evidence type="ECO:0000256" key="1">
    <source>
        <dbReference type="SAM" id="Phobius"/>
    </source>
</evidence>
<feature type="transmembrane region" description="Helical" evidence="1">
    <location>
        <begin position="48"/>
        <end position="76"/>
    </location>
</feature>
<keyword evidence="1" id="KW-0472">Membrane</keyword>
<protein>
    <submittedName>
        <fullName evidence="2">Uncharacterized protein</fullName>
    </submittedName>
</protein>
<gene>
    <name evidence="2" type="ORF">FRACYDRAFT_249157</name>
</gene>
<dbReference type="KEGG" id="fcy:FRACYDRAFT_249157"/>
<feature type="transmembrane region" description="Helical" evidence="1">
    <location>
        <begin position="122"/>
        <end position="140"/>
    </location>
</feature>
<proteinExistence type="predicted"/>
<dbReference type="OrthoDB" id="10354761at2759"/>